<reference evidence="3" key="1">
    <citation type="submission" date="2023-03" db="EMBL/GenBank/DDBJ databases">
        <authorList>
            <person name="Shen W."/>
            <person name="Cai J."/>
        </authorList>
    </citation>
    <scope>NUCLEOTIDE SEQUENCE</scope>
    <source>
        <strain evidence="3">Y15</strain>
    </source>
</reference>
<evidence type="ECO:0000313" key="4">
    <source>
        <dbReference type="Proteomes" id="UP001254770"/>
    </source>
</evidence>
<proteinExistence type="predicted"/>
<evidence type="ECO:0000256" key="2">
    <source>
        <dbReference type="SAM" id="MobiDB-lite"/>
    </source>
</evidence>
<feature type="compositionally biased region" description="Low complexity" evidence="2">
    <location>
        <begin position="187"/>
        <end position="199"/>
    </location>
</feature>
<comment type="caution">
    <text evidence="3">The sequence shown here is derived from an EMBL/GenBank/DDBJ whole genome shotgun (WGS) entry which is preliminary data.</text>
</comment>
<accession>A0AAW8TAJ5</accession>
<protein>
    <submittedName>
        <fullName evidence="3">Uncharacterized protein</fullName>
    </submittedName>
</protein>
<feature type="region of interest" description="Disordered" evidence="2">
    <location>
        <begin position="170"/>
        <end position="207"/>
    </location>
</feature>
<feature type="compositionally biased region" description="Basic and acidic residues" evidence="2">
    <location>
        <begin position="170"/>
        <end position="182"/>
    </location>
</feature>
<dbReference type="AlphaFoldDB" id="A0AAW8TAJ5"/>
<name>A0AAW8TAJ5_9ENTE</name>
<sequence>MSKQRAIQLAIYPTPAPETGSSLREEDLYDALEEACRYVYAAKGVLTEAQRLLIREHFQQLFQLMDSRYHLEVWLEERFSYEEYWQSLHQFFPQFAWIQVRLEEKAYGRKVYRFECIPLVLREKEFFFAIHLEDSLAQQFGLSREEAVPQAEKLLLELVEKSLQETKEQAATEKEASIKKETTSSIEETPSKTVKTTTTDQKEPKKLAPAAISQEQQALKKLQVINQQLERTIEKLEQSMLYSGIRYFQQEVKEEEDWDKQLTISLREYTYLMQKAKFLEQIWQLNGELVDKTEKMTVNGSQLIYERNQVKKIKDTFTSQDIHYVLYECQLIESRVKVRPRPWFRKPYVKLMKMDYNNLLSKASYFDLLQGESGVLERNLKHSREATTVKDAEEAD</sequence>
<keyword evidence="1" id="KW-0175">Coiled coil</keyword>
<dbReference type="Proteomes" id="UP001254770">
    <property type="component" value="Unassembled WGS sequence"/>
</dbReference>
<feature type="coiled-coil region" evidence="1">
    <location>
        <begin position="212"/>
        <end position="239"/>
    </location>
</feature>
<evidence type="ECO:0000313" key="3">
    <source>
        <dbReference type="EMBL" id="MDT2545973.1"/>
    </source>
</evidence>
<organism evidence="3 4">
    <name type="scientific">Enterococcus raffinosus</name>
    <dbReference type="NCBI Taxonomy" id="71452"/>
    <lineage>
        <taxon>Bacteria</taxon>
        <taxon>Bacillati</taxon>
        <taxon>Bacillota</taxon>
        <taxon>Bacilli</taxon>
        <taxon>Lactobacillales</taxon>
        <taxon>Enterococcaceae</taxon>
        <taxon>Enterococcus</taxon>
    </lineage>
</organism>
<dbReference type="RefSeq" id="WP_311816873.1">
    <property type="nucleotide sequence ID" value="NZ_JARPXG010000022.1"/>
</dbReference>
<dbReference type="EMBL" id="JARPXL010000021">
    <property type="protein sequence ID" value="MDT2545973.1"/>
    <property type="molecule type" value="Genomic_DNA"/>
</dbReference>
<evidence type="ECO:0000256" key="1">
    <source>
        <dbReference type="SAM" id="Coils"/>
    </source>
</evidence>
<gene>
    <name evidence="3" type="ORF">P7D69_16610</name>
</gene>